<dbReference type="EMBL" id="LRPN01000211">
    <property type="protein sequence ID" value="KWZ76152.1"/>
    <property type="molecule type" value="Genomic_DNA"/>
</dbReference>
<dbReference type="PATRIC" id="fig|1398.22.peg.3910"/>
<sequence>MFTSANVTVTVADLKKAVQFYTETLGLKLQGEMDDHFVQIEAPGLTIGLLHLTGERNAQSAKSESMSIGFVVQDLEAAIKTLKSHGVKFHDYVEGKAAQVVHFNDPDGNTLYLVSDH</sequence>
<dbReference type="Gene3D" id="3.10.180.10">
    <property type="entry name" value="2,3-Dihydroxybiphenyl 1,2-Dioxygenase, domain 1"/>
    <property type="match status" value="1"/>
</dbReference>
<reference evidence="2" key="1">
    <citation type="submission" date="2016-01" db="EMBL/GenBank/DDBJ databases">
        <authorList>
            <person name="Mitreva M."/>
            <person name="Pepin K.H."/>
            <person name="Mihindukulasuriya K.A."/>
            <person name="Fulton R."/>
            <person name="Fronick C."/>
            <person name="O'Laughlin M."/>
            <person name="Miner T."/>
            <person name="Herter B."/>
            <person name="Rosa B.A."/>
            <person name="Cordes M."/>
            <person name="Tomlinson C."/>
            <person name="Wollam A."/>
            <person name="Palsikar V.B."/>
            <person name="Mardis E.R."/>
            <person name="Wilson R.K."/>
        </authorList>
    </citation>
    <scope>NUCLEOTIDE SEQUENCE [LARGE SCALE GENOMIC DNA]</scope>
    <source>
        <strain evidence="2">GED7749B</strain>
    </source>
</reference>
<organism evidence="1 2">
    <name type="scientific">Heyndrickxia coagulans</name>
    <name type="common">Weizmannia coagulans</name>
    <dbReference type="NCBI Taxonomy" id="1398"/>
    <lineage>
        <taxon>Bacteria</taxon>
        <taxon>Bacillati</taxon>
        <taxon>Bacillota</taxon>
        <taxon>Bacilli</taxon>
        <taxon>Bacillales</taxon>
        <taxon>Bacillaceae</taxon>
        <taxon>Heyndrickxia</taxon>
    </lineage>
</organism>
<dbReference type="InterPro" id="IPR029068">
    <property type="entry name" value="Glyas_Bleomycin-R_OHBP_Dase"/>
</dbReference>
<accession>A0A133K9A1</accession>
<comment type="caution">
    <text evidence="1">The sequence shown here is derived from an EMBL/GenBank/DDBJ whole genome shotgun (WGS) entry which is preliminary data.</text>
</comment>
<name>A0A133K9A1_HEYCO</name>
<dbReference type="PANTHER" id="PTHR36437:SF2">
    <property type="entry name" value="GLYOXALASE_BLEOMYCIN RESISTANCE PROTEIN_DIOXYGENASE"/>
    <property type="match status" value="1"/>
</dbReference>
<dbReference type="Pfam" id="PF00903">
    <property type="entry name" value="Glyoxalase"/>
    <property type="match status" value="1"/>
</dbReference>
<evidence type="ECO:0000313" key="1">
    <source>
        <dbReference type="EMBL" id="KWZ76152.1"/>
    </source>
</evidence>
<proteinExistence type="predicted"/>
<dbReference type="InterPro" id="IPR037523">
    <property type="entry name" value="VOC_core"/>
</dbReference>
<dbReference type="PANTHER" id="PTHR36437">
    <property type="entry name" value="GLYOXALASE/BLEOMYCIN RESISTANCE PROTEIN/DIOXYGENASE"/>
    <property type="match status" value="1"/>
</dbReference>
<dbReference type="SUPFAM" id="SSF54593">
    <property type="entry name" value="Glyoxalase/Bleomycin resistance protein/Dihydroxybiphenyl dioxygenase"/>
    <property type="match status" value="1"/>
</dbReference>
<dbReference type="AlphaFoldDB" id="A0A133K9A1"/>
<dbReference type="Proteomes" id="UP000070376">
    <property type="component" value="Unassembled WGS sequence"/>
</dbReference>
<dbReference type="InterPro" id="IPR004360">
    <property type="entry name" value="Glyas_Fos-R_dOase_dom"/>
</dbReference>
<protein>
    <submittedName>
        <fullName evidence="1">Glyoxalase family protein</fullName>
    </submittedName>
</protein>
<dbReference type="PROSITE" id="PS51819">
    <property type="entry name" value="VOC"/>
    <property type="match status" value="1"/>
</dbReference>
<gene>
    <name evidence="1" type="ORF">HMPREF3213_03905</name>
</gene>
<evidence type="ECO:0000313" key="2">
    <source>
        <dbReference type="Proteomes" id="UP000070376"/>
    </source>
</evidence>
<dbReference type="RefSeq" id="WP_017550795.1">
    <property type="nucleotide sequence ID" value="NZ_CP017888.1"/>
</dbReference>